<keyword evidence="4" id="KW-0274">FAD</keyword>
<keyword evidence="5" id="KW-0560">Oxidoreductase</keyword>
<name>A0ABX0JZK5_9PROT</name>
<keyword evidence="10" id="KW-1185">Reference proteome</keyword>
<evidence type="ECO:0000256" key="5">
    <source>
        <dbReference type="ARBA" id="ARBA00023002"/>
    </source>
</evidence>
<evidence type="ECO:0000256" key="1">
    <source>
        <dbReference type="ARBA" id="ARBA00001974"/>
    </source>
</evidence>
<organism evidence="9 10">
    <name type="scientific">Acetobacter conturbans</name>
    <dbReference type="NCBI Taxonomy" id="1737472"/>
    <lineage>
        <taxon>Bacteria</taxon>
        <taxon>Pseudomonadati</taxon>
        <taxon>Pseudomonadota</taxon>
        <taxon>Alphaproteobacteria</taxon>
        <taxon>Acetobacterales</taxon>
        <taxon>Acetobacteraceae</taxon>
        <taxon>Acetobacter</taxon>
    </lineage>
</organism>
<dbReference type="InterPro" id="IPR000172">
    <property type="entry name" value="GMC_OxRdtase_N"/>
</dbReference>
<dbReference type="PANTHER" id="PTHR42784:SF1">
    <property type="entry name" value="PYRANOSE 2-OXIDASE"/>
    <property type="match status" value="1"/>
</dbReference>
<evidence type="ECO:0000259" key="8">
    <source>
        <dbReference type="Pfam" id="PF05199"/>
    </source>
</evidence>
<comment type="cofactor">
    <cofactor evidence="1">
        <name>FAD</name>
        <dbReference type="ChEBI" id="CHEBI:57692"/>
    </cofactor>
</comment>
<evidence type="ECO:0000259" key="6">
    <source>
        <dbReference type="Pfam" id="PF00732"/>
    </source>
</evidence>
<dbReference type="Pfam" id="PF01370">
    <property type="entry name" value="Epimerase"/>
    <property type="match status" value="1"/>
</dbReference>
<keyword evidence="3" id="KW-0285">Flavoprotein</keyword>
<reference evidence="9 10" key="1">
    <citation type="journal article" date="2020" name="Int. J. Syst. Evol. Microbiol.">
        <title>Novel acetic acid bacteria from cider fermentations: Acetobacter conturbans sp. nov. and Acetobacter fallax sp. nov.</title>
        <authorList>
            <person name="Sombolestani A.S."/>
            <person name="Cleenwerck I."/>
            <person name="Cnockaert M."/>
            <person name="Borremans W."/>
            <person name="Wieme A.D."/>
            <person name="De Vuyst L."/>
            <person name="Vandamme P."/>
        </authorList>
    </citation>
    <scope>NUCLEOTIDE SEQUENCE [LARGE SCALE GENOMIC DNA]</scope>
    <source>
        <strain evidence="9 10">LMG 1627</strain>
    </source>
</reference>
<feature type="domain" description="NAD-dependent epimerase/dehydratase" evidence="7">
    <location>
        <begin position="599"/>
        <end position="827"/>
    </location>
</feature>
<dbReference type="Gene3D" id="3.40.50.720">
    <property type="entry name" value="NAD(P)-binding Rossmann-like Domain"/>
    <property type="match status" value="1"/>
</dbReference>
<evidence type="ECO:0000256" key="3">
    <source>
        <dbReference type="ARBA" id="ARBA00022630"/>
    </source>
</evidence>
<feature type="domain" description="Glucose-methanol-choline oxidoreductase N-terminal" evidence="6">
    <location>
        <begin position="210"/>
        <end position="286"/>
    </location>
</feature>
<comment type="caution">
    <text evidence="9">The sequence shown here is derived from an EMBL/GenBank/DDBJ whole genome shotgun (WGS) entry which is preliminary data.</text>
</comment>
<gene>
    <name evidence="9" type="ORF">GOB81_09790</name>
</gene>
<dbReference type="SUPFAM" id="SSF51905">
    <property type="entry name" value="FAD/NAD(P)-binding domain"/>
    <property type="match status" value="1"/>
</dbReference>
<dbReference type="Proteomes" id="UP000631653">
    <property type="component" value="Unassembled WGS sequence"/>
</dbReference>
<dbReference type="InterPro" id="IPR007867">
    <property type="entry name" value="GMC_OxRtase_C"/>
</dbReference>
<dbReference type="InterPro" id="IPR051473">
    <property type="entry name" value="P2Ox-like"/>
</dbReference>
<sequence>MSHFINIETELDLSSVNDPFDLIIVGGGAAGLTMTRELSGQNLRIAVLESGEFEETEKHEALNAVETSGILDNPDIQAARKQQNEPQLNVWTVQTQKFGVRCRVLGGSTAGWAGKVAPFDPIDFEQRPWIANSGWPIDGTDLAPYLDRAARHLDLGPMVQGSGFWRMAALTEPSEIAALHDFDAFFWQFARSRHSLTDVMRFGPDFRREHHANVTVFLNTTVASIVITDGAVEGVKIVSSLSGRAVGTIRARRVVLAAGAIENARLLLLSPGADHGPVGRYLTDHPSVSLGAFDSAHMDRAAQVLGFYPLREHYRSFMYSCGLALKPDRQREYHMPNMAAFMAVGIAHDDPLRALMRLAKRTSAAPLKDVATVVSNVGVISSAMGKKFLNYERIPERLRRLLADIVVFLNANMVAREFIGGGRGRQLASVGLSVIAEQPPEASNRITLSEQTDHLGLRRAHVEWELPDSLRRNIVIFGRKIAADLEQAGIKGFHIDPALSDPDGRSLLIHDMAHTAGTTRMGLDPETSVVDAELAVHNVRGLSVAGASVFPTSGHANPTLVIAALAIRLADRLKREIFEEKIGSLAQPVDTDSSRPLAVITGATGNLGRNLIDVLIKAGWRIRGQFRNTVPQHDRVEWVRCDFADPDLPDAAFDALVQGADAVINLAAATNDVSEMMVANVTNLDRLAQACVRQGVRYFGQASSMVVYGSPLTKVVSEDAPLIDLDQPLHTQYFAEPYMREYAKSKIEGEAVLAKYRSDLHVDIYRIAVAAGDKFLEESLNWSRGRKAIALYRNSHFIAPHDVARAIVHLMSSPASSSKGIEVYNIANSDSPTFTQVYRDAGRKTGPYIPFLFDLLKGFKTNKGFSRRLPMGAFRLDDSKLQGTGFRHAPRS</sequence>
<evidence type="ECO:0000313" key="9">
    <source>
        <dbReference type="EMBL" id="NHN88922.1"/>
    </source>
</evidence>
<dbReference type="Pfam" id="PF05199">
    <property type="entry name" value="GMC_oxred_C"/>
    <property type="match status" value="1"/>
</dbReference>
<feature type="domain" description="Glucose-methanol-choline oxidoreductase C-terminal" evidence="8">
    <location>
        <begin position="440"/>
        <end position="566"/>
    </location>
</feature>
<accession>A0ABX0JZK5</accession>
<dbReference type="Gene3D" id="3.50.50.60">
    <property type="entry name" value="FAD/NAD(P)-binding domain"/>
    <property type="match status" value="2"/>
</dbReference>
<dbReference type="Pfam" id="PF00732">
    <property type="entry name" value="GMC_oxred_N"/>
    <property type="match status" value="1"/>
</dbReference>
<evidence type="ECO:0000256" key="4">
    <source>
        <dbReference type="ARBA" id="ARBA00022827"/>
    </source>
</evidence>
<dbReference type="EMBL" id="WOSY01000008">
    <property type="protein sequence ID" value="NHN88922.1"/>
    <property type="molecule type" value="Genomic_DNA"/>
</dbReference>
<dbReference type="PANTHER" id="PTHR42784">
    <property type="entry name" value="PYRANOSE 2-OXIDASE"/>
    <property type="match status" value="1"/>
</dbReference>
<protein>
    <submittedName>
        <fullName evidence="9">NAD-dependent epimerase/dehydratase family protein</fullName>
    </submittedName>
</protein>
<dbReference type="InterPro" id="IPR001509">
    <property type="entry name" value="Epimerase_deHydtase"/>
</dbReference>
<evidence type="ECO:0000313" key="10">
    <source>
        <dbReference type="Proteomes" id="UP000631653"/>
    </source>
</evidence>
<evidence type="ECO:0000256" key="2">
    <source>
        <dbReference type="ARBA" id="ARBA00010790"/>
    </source>
</evidence>
<comment type="similarity">
    <text evidence="2">Belongs to the GMC oxidoreductase family.</text>
</comment>
<dbReference type="InterPro" id="IPR036188">
    <property type="entry name" value="FAD/NAD-bd_sf"/>
</dbReference>
<proteinExistence type="inferred from homology"/>
<dbReference type="SUPFAM" id="SSF51735">
    <property type="entry name" value="NAD(P)-binding Rossmann-fold domains"/>
    <property type="match status" value="1"/>
</dbReference>
<dbReference type="InterPro" id="IPR036291">
    <property type="entry name" value="NAD(P)-bd_dom_sf"/>
</dbReference>
<evidence type="ECO:0000259" key="7">
    <source>
        <dbReference type="Pfam" id="PF01370"/>
    </source>
</evidence>